<protein>
    <submittedName>
        <fullName evidence="2">Helix-turn-helix transcriptional regulator</fullName>
    </submittedName>
</protein>
<dbReference type="Gene3D" id="1.10.260.40">
    <property type="entry name" value="lambda repressor-like DNA-binding domains"/>
    <property type="match status" value="1"/>
</dbReference>
<proteinExistence type="predicted"/>
<dbReference type="EMBL" id="JBGJLR010000016">
    <property type="protein sequence ID" value="MEZ2740448.1"/>
    <property type="molecule type" value="Genomic_DNA"/>
</dbReference>
<reference evidence="2 3" key="1">
    <citation type="submission" date="2024-08" db="EMBL/GenBank/DDBJ databases">
        <authorList>
            <person name="Feng Z."/>
            <person name="Ronholm J."/>
        </authorList>
    </citation>
    <scope>NUCLEOTIDE SEQUENCE [LARGE SCALE GENOMIC DNA]</scope>
    <source>
        <strain evidence="2 3">4-AB0-8</strain>
    </source>
</reference>
<dbReference type="InterPro" id="IPR010982">
    <property type="entry name" value="Lambda_DNA-bd_dom_sf"/>
</dbReference>
<evidence type="ECO:0000313" key="3">
    <source>
        <dbReference type="Proteomes" id="UP001567350"/>
    </source>
</evidence>
<dbReference type="SUPFAM" id="SSF47413">
    <property type="entry name" value="lambda repressor-like DNA-binding domains"/>
    <property type="match status" value="1"/>
</dbReference>
<dbReference type="CDD" id="cd00093">
    <property type="entry name" value="HTH_XRE"/>
    <property type="match status" value="1"/>
</dbReference>
<sequence>MPRQNTCPADFPPFILSQIEHMAQRIVAARKARGETQAQWAQQLGISQPTMARLERGDPAIATATYVMCLWLVNPQLNLLQLLDSTAPAAAAALSTPPHTILPGAPDANADIAAMAQPPHSPADEFASLLAQWNNAVQ</sequence>
<keyword evidence="3" id="KW-1185">Reference proteome</keyword>
<dbReference type="PROSITE" id="PS50943">
    <property type="entry name" value="HTH_CROC1"/>
    <property type="match status" value="1"/>
</dbReference>
<organism evidence="2 3">
    <name type="scientific">Comamonas jiangduensis</name>
    <dbReference type="NCBI Taxonomy" id="1194168"/>
    <lineage>
        <taxon>Bacteria</taxon>
        <taxon>Pseudomonadati</taxon>
        <taxon>Pseudomonadota</taxon>
        <taxon>Betaproteobacteria</taxon>
        <taxon>Burkholderiales</taxon>
        <taxon>Comamonadaceae</taxon>
        <taxon>Comamonas</taxon>
    </lineage>
</organism>
<dbReference type="RefSeq" id="WP_370893287.1">
    <property type="nucleotide sequence ID" value="NZ_JBGJLR010000016.1"/>
</dbReference>
<evidence type="ECO:0000259" key="1">
    <source>
        <dbReference type="PROSITE" id="PS50943"/>
    </source>
</evidence>
<name>A0ABV4IF26_9BURK</name>
<evidence type="ECO:0000313" key="2">
    <source>
        <dbReference type="EMBL" id="MEZ2740448.1"/>
    </source>
</evidence>
<dbReference type="InterPro" id="IPR001387">
    <property type="entry name" value="Cro/C1-type_HTH"/>
</dbReference>
<comment type="caution">
    <text evidence="2">The sequence shown here is derived from an EMBL/GenBank/DDBJ whole genome shotgun (WGS) entry which is preliminary data.</text>
</comment>
<gene>
    <name evidence="2" type="ORF">ACBP88_13485</name>
</gene>
<feature type="domain" description="HTH cro/C1-type" evidence="1">
    <location>
        <begin position="26"/>
        <end position="57"/>
    </location>
</feature>
<dbReference type="Proteomes" id="UP001567350">
    <property type="component" value="Unassembled WGS sequence"/>
</dbReference>
<accession>A0ABV4IF26</accession>